<feature type="transmembrane region" description="Helical" evidence="5">
    <location>
        <begin position="230"/>
        <end position="247"/>
    </location>
</feature>
<name>A0A7W9SG73_9FIRM</name>
<reference evidence="7 8" key="1">
    <citation type="submission" date="2020-08" db="EMBL/GenBank/DDBJ databases">
        <title>Genomic Encyclopedia of Type Strains, Phase IV (KMG-IV): sequencing the most valuable type-strain genomes for metagenomic binning, comparative biology and taxonomic classification.</title>
        <authorList>
            <person name="Goeker M."/>
        </authorList>
    </citation>
    <scope>NUCLEOTIDE SEQUENCE [LARGE SCALE GENOMIC DNA]</scope>
    <source>
        <strain evidence="7 8">DSM 17245</strain>
    </source>
</reference>
<dbReference type="PANTHER" id="PTHR37422">
    <property type="entry name" value="TEICHURONIC ACID BIOSYNTHESIS PROTEIN TUAE"/>
    <property type="match status" value="1"/>
</dbReference>
<feature type="transmembrane region" description="Helical" evidence="5">
    <location>
        <begin position="253"/>
        <end position="269"/>
    </location>
</feature>
<comment type="caution">
    <text evidence="7">The sequence shown here is derived from an EMBL/GenBank/DDBJ whole genome shotgun (WGS) entry which is preliminary data.</text>
</comment>
<gene>
    <name evidence="7" type="ORF">HNQ46_001577</name>
</gene>
<organism evidence="7 8">
    <name type="scientific">Oribacterium sinus</name>
    <dbReference type="NCBI Taxonomy" id="237576"/>
    <lineage>
        <taxon>Bacteria</taxon>
        <taxon>Bacillati</taxon>
        <taxon>Bacillota</taxon>
        <taxon>Clostridia</taxon>
        <taxon>Lachnospirales</taxon>
        <taxon>Lachnospiraceae</taxon>
        <taxon>Oribacterium</taxon>
    </lineage>
</organism>
<evidence type="ECO:0000256" key="4">
    <source>
        <dbReference type="ARBA" id="ARBA00023136"/>
    </source>
</evidence>
<dbReference type="Pfam" id="PF04932">
    <property type="entry name" value="Wzy_C"/>
    <property type="match status" value="1"/>
</dbReference>
<dbReference type="RefSeq" id="WP_243155883.1">
    <property type="nucleotide sequence ID" value="NZ_JACHHH010000007.1"/>
</dbReference>
<proteinExistence type="predicted"/>
<dbReference type="PANTHER" id="PTHR37422:SF13">
    <property type="entry name" value="LIPOPOLYSACCHARIDE BIOSYNTHESIS PROTEIN PA4999-RELATED"/>
    <property type="match status" value="1"/>
</dbReference>
<sequence length="536" mass="62168">MELKDSKAKRDFYTIGNGICLLYLALMLLLFPLYSRDKYFDILQARFDFFWICSSVFSVLLFAFVALYSLTLKKEERKEILPSLFWKKEEGKKKPLFATDLPFCVLILLFFLSMFLSGYPYETWWGSTGRYMGVLSWLLFFTVYLGLSRFYRFKKFHLLLFSVGVVLQCLWGISDFYMMNYMHFFDNVSDLSKWAMFAGPVGNINGYTSLVLFYACLYTGLYLQEKELRWKHFFMGMMLLCHIATIFGSSDNAVIGYFFVFLVLPFFSWEDNKSFGTCLSVYFLFFLSLKLSVLFAGKGQSILQISPPGFLFSMGKTVLPYLGMGLTGILWALGRFSKKELSMKLFKRLYVLLLILFFMAGAYAIYDVNVMHRYPVLEQFSQFLRFDDSWGTGRGFIWRMGMEYFRDRMPMLKRLFGYGPDGYFMLTNDNYKVEVEQAGMGLIDSIHNEYLNLLLTIGVFGLLAYLFLLKNIFTVFWKKETENSVEATFGQNAFPFAVSLAYLAYLTQAGINIAVPIVMPIVMLLCFLGIAGKRAE</sequence>
<evidence type="ECO:0000313" key="8">
    <source>
        <dbReference type="Proteomes" id="UP000522163"/>
    </source>
</evidence>
<keyword evidence="3 5" id="KW-1133">Transmembrane helix</keyword>
<feature type="transmembrane region" description="Helical" evidence="5">
    <location>
        <begin position="513"/>
        <end position="531"/>
    </location>
</feature>
<protein>
    <recommendedName>
        <fullName evidence="6">O-antigen ligase-related domain-containing protein</fullName>
    </recommendedName>
</protein>
<dbReference type="GeneID" id="85015121"/>
<dbReference type="EMBL" id="JACHHH010000007">
    <property type="protein sequence ID" value="MBB6041594.1"/>
    <property type="molecule type" value="Genomic_DNA"/>
</dbReference>
<evidence type="ECO:0000256" key="3">
    <source>
        <dbReference type="ARBA" id="ARBA00022989"/>
    </source>
</evidence>
<feature type="transmembrane region" description="Helical" evidence="5">
    <location>
        <begin position="49"/>
        <end position="70"/>
    </location>
</feature>
<feature type="transmembrane region" description="Helical" evidence="5">
    <location>
        <begin position="96"/>
        <end position="116"/>
    </location>
</feature>
<evidence type="ECO:0000259" key="6">
    <source>
        <dbReference type="Pfam" id="PF04932"/>
    </source>
</evidence>
<feature type="transmembrane region" description="Helical" evidence="5">
    <location>
        <begin position="12"/>
        <end position="34"/>
    </location>
</feature>
<feature type="transmembrane region" description="Helical" evidence="5">
    <location>
        <begin position="128"/>
        <end position="147"/>
    </location>
</feature>
<feature type="transmembrane region" description="Helical" evidence="5">
    <location>
        <begin position="204"/>
        <end position="223"/>
    </location>
</feature>
<feature type="domain" description="O-antigen ligase-related" evidence="6">
    <location>
        <begin position="320"/>
        <end position="466"/>
    </location>
</feature>
<feature type="transmembrane region" description="Helical" evidence="5">
    <location>
        <begin position="349"/>
        <end position="366"/>
    </location>
</feature>
<feature type="transmembrane region" description="Helical" evidence="5">
    <location>
        <begin position="450"/>
        <end position="468"/>
    </location>
</feature>
<evidence type="ECO:0000256" key="2">
    <source>
        <dbReference type="ARBA" id="ARBA00022692"/>
    </source>
</evidence>
<keyword evidence="4 5" id="KW-0472">Membrane</keyword>
<dbReference type="InterPro" id="IPR007016">
    <property type="entry name" value="O-antigen_ligase-rel_domated"/>
</dbReference>
<evidence type="ECO:0000256" key="1">
    <source>
        <dbReference type="ARBA" id="ARBA00004141"/>
    </source>
</evidence>
<evidence type="ECO:0000313" key="7">
    <source>
        <dbReference type="EMBL" id="MBB6041594.1"/>
    </source>
</evidence>
<comment type="subcellular location">
    <subcellularLocation>
        <location evidence="1">Membrane</location>
        <topology evidence="1">Multi-pass membrane protein</topology>
    </subcellularLocation>
</comment>
<feature type="transmembrane region" description="Helical" evidence="5">
    <location>
        <begin position="281"/>
        <end position="298"/>
    </location>
</feature>
<feature type="transmembrane region" description="Helical" evidence="5">
    <location>
        <begin position="318"/>
        <end position="337"/>
    </location>
</feature>
<evidence type="ECO:0000256" key="5">
    <source>
        <dbReference type="SAM" id="Phobius"/>
    </source>
</evidence>
<dbReference type="GO" id="GO:0016020">
    <property type="term" value="C:membrane"/>
    <property type="evidence" value="ECO:0007669"/>
    <property type="project" value="UniProtKB-SubCell"/>
</dbReference>
<feature type="transmembrane region" description="Helical" evidence="5">
    <location>
        <begin position="159"/>
        <end position="184"/>
    </location>
</feature>
<dbReference type="Proteomes" id="UP000522163">
    <property type="component" value="Unassembled WGS sequence"/>
</dbReference>
<keyword evidence="2 5" id="KW-0812">Transmembrane</keyword>
<dbReference type="AlphaFoldDB" id="A0A7W9SG73"/>
<accession>A0A7W9SG73</accession>
<dbReference type="InterPro" id="IPR051533">
    <property type="entry name" value="WaaL-like"/>
</dbReference>